<accession>A0A6J4QGK5</accession>
<feature type="compositionally biased region" description="Basic and acidic residues" evidence="1">
    <location>
        <begin position="41"/>
        <end position="54"/>
    </location>
</feature>
<dbReference type="EMBL" id="CADCVE010000010">
    <property type="protein sequence ID" value="CAA9441354.1"/>
    <property type="molecule type" value="Genomic_DNA"/>
</dbReference>
<organism evidence="2">
    <name type="scientific">uncultured Rubrobacteraceae bacterium</name>
    <dbReference type="NCBI Taxonomy" id="349277"/>
    <lineage>
        <taxon>Bacteria</taxon>
        <taxon>Bacillati</taxon>
        <taxon>Actinomycetota</taxon>
        <taxon>Rubrobacteria</taxon>
        <taxon>Rubrobacterales</taxon>
        <taxon>Rubrobacteraceae</taxon>
        <taxon>environmental samples</taxon>
    </lineage>
</organism>
<proteinExistence type="predicted"/>
<protein>
    <submittedName>
        <fullName evidence="2">Uncharacterized protein</fullName>
    </submittedName>
</protein>
<dbReference type="AlphaFoldDB" id="A0A6J4QGK5"/>
<reference evidence="2" key="1">
    <citation type="submission" date="2020-02" db="EMBL/GenBank/DDBJ databases">
        <authorList>
            <person name="Meier V. D."/>
        </authorList>
    </citation>
    <scope>NUCLEOTIDE SEQUENCE</scope>
    <source>
        <strain evidence="2">AVDCRST_MAG28</strain>
    </source>
</reference>
<gene>
    <name evidence="2" type="ORF">AVDCRST_MAG28-424</name>
</gene>
<name>A0A6J4QGK5_9ACTN</name>
<evidence type="ECO:0000313" key="2">
    <source>
        <dbReference type="EMBL" id="CAA9441354.1"/>
    </source>
</evidence>
<sequence>MAESTAAAPGFNNVLTLYSPLNVTGEDLSSMAETLEGSFEQPKKVEKSVRPSAA</sequence>
<evidence type="ECO:0000256" key="1">
    <source>
        <dbReference type="SAM" id="MobiDB-lite"/>
    </source>
</evidence>
<feature type="region of interest" description="Disordered" evidence="1">
    <location>
        <begin position="33"/>
        <end position="54"/>
    </location>
</feature>